<feature type="transmembrane region" description="Helical" evidence="1">
    <location>
        <begin position="26"/>
        <end position="46"/>
    </location>
</feature>
<dbReference type="OrthoDB" id="1449506at2"/>
<dbReference type="Proteomes" id="UP000244937">
    <property type="component" value="Chromosome"/>
</dbReference>
<keyword evidence="1" id="KW-0472">Membrane</keyword>
<name>A0A2S1SJH6_9FLAO</name>
<dbReference type="EMBL" id="CP029187">
    <property type="protein sequence ID" value="AWI26573.1"/>
    <property type="molecule type" value="Genomic_DNA"/>
</dbReference>
<keyword evidence="1" id="KW-0812">Transmembrane</keyword>
<organism evidence="2 3">
    <name type="scientific">Flavobacterium pallidum</name>
    <dbReference type="NCBI Taxonomy" id="2172098"/>
    <lineage>
        <taxon>Bacteria</taxon>
        <taxon>Pseudomonadati</taxon>
        <taxon>Bacteroidota</taxon>
        <taxon>Flavobacteriia</taxon>
        <taxon>Flavobacteriales</taxon>
        <taxon>Flavobacteriaceae</taxon>
        <taxon>Flavobacterium</taxon>
    </lineage>
</organism>
<accession>A0A2S1SJH6</accession>
<dbReference type="KEGG" id="fpal:HYN49_12080"/>
<dbReference type="RefSeq" id="WP_108904350.1">
    <property type="nucleotide sequence ID" value="NZ_CP029187.1"/>
</dbReference>
<evidence type="ECO:0000256" key="1">
    <source>
        <dbReference type="SAM" id="Phobius"/>
    </source>
</evidence>
<protein>
    <submittedName>
        <fullName evidence="2">Uncharacterized protein</fullName>
    </submittedName>
</protein>
<evidence type="ECO:0000313" key="3">
    <source>
        <dbReference type="Proteomes" id="UP000244937"/>
    </source>
</evidence>
<gene>
    <name evidence="2" type="ORF">HYN49_12080</name>
</gene>
<reference evidence="2 3" key="1">
    <citation type="submission" date="2018-05" db="EMBL/GenBank/DDBJ databases">
        <title>Genome sequencing of Flavobacterium sp. HYN0049.</title>
        <authorList>
            <person name="Yi H."/>
            <person name="Baek C."/>
        </authorList>
    </citation>
    <scope>NUCLEOTIDE SEQUENCE [LARGE SCALE GENOMIC DNA]</scope>
    <source>
        <strain evidence="2 3">HYN0049</strain>
    </source>
</reference>
<keyword evidence="3" id="KW-1185">Reference proteome</keyword>
<evidence type="ECO:0000313" key="2">
    <source>
        <dbReference type="EMBL" id="AWI26573.1"/>
    </source>
</evidence>
<keyword evidence="1" id="KW-1133">Transmembrane helix</keyword>
<proteinExistence type="predicted"/>
<sequence length="61" mass="6954">MKKILIPLIFVSIFLALYEQSKAQPNVYVMIGAVAVFMFCMMRLSAKIPSKNQDKDDDDVQ</sequence>
<dbReference type="AlphaFoldDB" id="A0A2S1SJH6"/>